<dbReference type="EMBL" id="EU016587">
    <property type="protein sequence ID" value="ABZ06898.1"/>
    <property type="molecule type" value="Genomic_DNA"/>
</dbReference>
<dbReference type="GO" id="GO:0006780">
    <property type="term" value="P:uroporphyrinogen III biosynthetic process"/>
    <property type="evidence" value="ECO:0007669"/>
    <property type="project" value="InterPro"/>
</dbReference>
<evidence type="ECO:0000313" key="2">
    <source>
        <dbReference type="EMBL" id="ABZ06898.1"/>
    </source>
</evidence>
<sequence length="273" mass="30269">MEKKMIEGKTIAITRSKDDSQEFIDLITREKGNVLPLPTIELVGKGEKIVDEFLSALAEGDPDYSVFMSSKAVSLLFETAKKAGKFEELRLAVANTIVLAVGPRTKDALEKENVKVAYMPQRYSSVGIGEVFTKLNAVGKKVIIPRSGASTPFLKELLEKIGLDVTELYLYDVCAFRDTSQWNEFRQLFSQNKVDGIIFTSVSSVRAFFEIMQKDHDKNKLVDMLHETIVISIGPFTADELKKLNVENVIADVHTVSGSFDAIVKALSLAEAI</sequence>
<dbReference type="CDD" id="cd06578">
    <property type="entry name" value="HemD"/>
    <property type="match status" value="1"/>
</dbReference>
<gene>
    <name evidence="2" type="ORF">ALOHA_HF4000ANIW93H17ctg1g11</name>
</gene>
<protein>
    <submittedName>
        <fullName evidence="2">Putative Uroporphyrinogen-III synthase HemD</fullName>
    </submittedName>
</protein>
<accession>B3T2T9</accession>
<organism evidence="2">
    <name type="scientific">uncultured marine crenarchaeote HF4000_ANIW93H17</name>
    <dbReference type="NCBI Taxonomy" id="455564"/>
    <lineage>
        <taxon>Archaea</taxon>
        <taxon>Nitrososphaerota</taxon>
        <taxon>Nitrososphaeria</taxon>
        <taxon>Nitrosopumilales</taxon>
        <taxon>environmental samples</taxon>
    </lineage>
</organism>
<dbReference type="InterPro" id="IPR039793">
    <property type="entry name" value="UROS/Hem4"/>
</dbReference>
<dbReference type="PANTHER" id="PTHR40082:SF1">
    <property type="entry name" value="BLR5956 PROTEIN"/>
    <property type="match status" value="1"/>
</dbReference>
<dbReference type="GO" id="GO:0004852">
    <property type="term" value="F:uroporphyrinogen-III synthase activity"/>
    <property type="evidence" value="ECO:0007669"/>
    <property type="project" value="InterPro"/>
</dbReference>
<dbReference type="InterPro" id="IPR036108">
    <property type="entry name" value="4pyrrol_syn_uPrphyn_synt_sf"/>
</dbReference>
<dbReference type="Gene3D" id="3.40.50.10090">
    <property type="match status" value="2"/>
</dbReference>
<dbReference type="SUPFAM" id="SSF69618">
    <property type="entry name" value="HemD-like"/>
    <property type="match status" value="1"/>
</dbReference>
<feature type="domain" description="Tetrapyrrole biosynthesis uroporphyrinogen III synthase" evidence="1">
    <location>
        <begin position="23"/>
        <end position="258"/>
    </location>
</feature>
<dbReference type="AlphaFoldDB" id="B3T2T9"/>
<dbReference type="PANTHER" id="PTHR40082">
    <property type="entry name" value="BLR5956 PROTEIN"/>
    <property type="match status" value="1"/>
</dbReference>
<proteinExistence type="predicted"/>
<dbReference type="InterPro" id="IPR003754">
    <property type="entry name" value="4pyrrol_synth_uPrphyn_synth"/>
</dbReference>
<dbReference type="Pfam" id="PF02602">
    <property type="entry name" value="HEM4"/>
    <property type="match status" value="1"/>
</dbReference>
<evidence type="ECO:0000259" key="1">
    <source>
        <dbReference type="Pfam" id="PF02602"/>
    </source>
</evidence>
<reference evidence="2" key="1">
    <citation type="journal article" date="2008" name="ISME J.">
        <title>Genomic patterns of recombination, clonal divergence and environment in marine microbial populations.</title>
        <authorList>
            <person name="Konstantinidis K.T."/>
            <person name="Delong E.F."/>
        </authorList>
    </citation>
    <scope>NUCLEOTIDE SEQUENCE</scope>
</reference>
<name>B3T2T9_9ARCH</name>